<feature type="compositionally biased region" description="Polar residues" evidence="4">
    <location>
        <begin position="15"/>
        <end position="25"/>
    </location>
</feature>
<dbReference type="SUPFAM" id="SSF57997">
    <property type="entry name" value="Tropomyosin"/>
    <property type="match status" value="1"/>
</dbReference>
<organism evidence="6 7">
    <name type="scientific">Torulaspora delbrueckii</name>
    <name type="common">Yeast</name>
    <name type="synonym">Candida colliculosa</name>
    <dbReference type="NCBI Taxonomy" id="4950"/>
    <lineage>
        <taxon>Eukaryota</taxon>
        <taxon>Fungi</taxon>
        <taxon>Dikarya</taxon>
        <taxon>Ascomycota</taxon>
        <taxon>Saccharomycotina</taxon>
        <taxon>Saccharomycetes</taxon>
        <taxon>Saccharomycetales</taxon>
        <taxon>Saccharomycetaceae</taxon>
        <taxon>Torulaspora</taxon>
    </lineage>
</organism>
<dbReference type="PROSITE" id="PS50913">
    <property type="entry name" value="GRIP"/>
    <property type="match status" value="1"/>
</dbReference>
<dbReference type="PANTHER" id="PTHR18921:SF2">
    <property type="entry name" value="THYROID RECEPTOR-INTERACTING PROTEIN 11"/>
    <property type="match status" value="1"/>
</dbReference>
<dbReference type="PANTHER" id="PTHR18921">
    <property type="entry name" value="MYOSIN HEAVY CHAIN - RELATED"/>
    <property type="match status" value="1"/>
</dbReference>
<dbReference type="eggNOG" id="ENOG502RYXN">
    <property type="taxonomic scope" value="Eukaryota"/>
</dbReference>
<protein>
    <recommendedName>
        <fullName evidence="5">GRIP domain-containing protein</fullName>
    </recommendedName>
</protein>
<evidence type="ECO:0000256" key="4">
    <source>
        <dbReference type="SAM" id="MobiDB-lite"/>
    </source>
</evidence>
<accession>G8ZMS0</accession>
<feature type="compositionally biased region" description="Polar residues" evidence="4">
    <location>
        <begin position="39"/>
        <end position="48"/>
    </location>
</feature>
<dbReference type="FunCoup" id="G8ZMS0">
    <property type="interactions" value="49"/>
</dbReference>
<sequence>MAKNKKKGAKKQQNSATAAPSSQAADINEQPHEKEQPVELQNDQQLENLSGDMDKQNGTTAEPLKVNNEANEQIEKLQEEIRTLKSQLEIQKKEQEVQKEVPQQETPDVTETQAYKDLKSERDEYENQYNNLLNRISSMKTVFSKMKESQEELETVKEQLSEYESQNIRLKSKADLLSKERTEFEKTILTLNEEFSNLDEERENLQIECKKYKEELDKLTNQLEEASDNHLRELNIHREANAQLEAQLQELVVTLGNNKQDLSILNEEKKDLISTLESNAIEKDSLQKTINELEAELEKATAQFEEEKQQKHMEINALRAQLDKSEDSNSELTKTIEQHKEEIQSMREDVDMKKRLEQECKERVLQIGKLRHEAIILNEHLTKALTMLKQSSDSESVDKELISNLLISFVAIPRADPRKFEVLDLISSFLNWDDDKKRQAGLLHNNERISRSAGSRSSTENFVSLWTDFLEKESEK</sequence>
<feature type="compositionally biased region" description="Basic residues" evidence="4">
    <location>
        <begin position="1"/>
        <end position="10"/>
    </location>
</feature>
<evidence type="ECO:0000313" key="6">
    <source>
        <dbReference type="EMBL" id="CCE89914.1"/>
    </source>
</evidence>
<dbReference type="EMBL" id="HE616742">
    <property type="protein sequence ID" value="CCE89914.1"/>
    <property type="molecule type" value="Genomic_DNA"/>
</dbReference>
<dbReference type="GeneID" id="11502803"/>
<dbReference type="KEGG" id="tdl:TDEL_0A05820"/>
<dbReference type="InterPro" id="IPR000237">
    <property type="entry name" value="GRIP_dom"/>
</dbReference>
<dbReference type="InParanoid" id="G8ZMS0"/>
<evidence type="ECO:0000259" key="5">
    <source>
        <dbReference type="PROSITE" id="PS50913"/>
    </source>
</evidence>
<reference evidence="6 7" key="1">
    <citation type="journal article" date="2011" name="Proc. Natl. Acad. Sci. U.S.A.">
        <title>Evolutionary erosion of yeast sex chromosomes by mating-type switching accidents.</title>
        <authorList>
            <person name="Gordon J.L."/>
            <person name="Armisen D."/>
            <person name="Proux-Wera E."/>
            <person name="Oheigeartaigh S.S."/>
            <person name="Byrne K.P."/>
            <person name="Wolfe K.H."/>
        </authorList>
    </citation>
    <scope>NUCLEOTIDE SEQUENCE [LARGE SCALE GENOMIC DNA]</scope>
    <source>
        <strain evidence="7">ATCC 10662 / CBS 1146 / NBRC 0425 / NCYC 2629 / NRRL Y-866</strain>
    </source>
</reference>
<dbReference type="STRING" id="1076872.G8ZMS0"/>
<name>G8ZMS0_TORDE</name>
<evidence type="ECO:0000256" key="3">
    <source>
        <dbReference type="ARBA" id="ARBA00023054"/>
    </source>
</evidence>
<dbReference type="OrthoDB" id="425925at2759"/>
<dbReference type="AlphaFoldDB" id="G8ZMS0"/>
<gene>
    <name evidence="6" type="primary">TDEL0A05820</name>
    <name evidence="6" type="ORF">TDEL_0A05820</name>
</gene>
<proteinExistence type="predicted"/>
<keyword evidence="2" id="KW-0333">Golgi apparatus</keyword>
<keyword evidence="7" id="KW-1185">Reference proteome</keyword>
<comment type="subcellular location">
    <subcellularLocation>
        <location evidence="1">Golgi apparatus</location>
    </subcellularLocation>
</comment>
<dbReference type="Proteomes" id="UP000005627">
    <property type="component" value="Chromosome 1"/>
</dbReference>
<dbReference type="GO" id="GO:0006888">
    <property type="term" value="P:endoplasmic reticulum to Golgi vesicle-mediated transport"/>
    <property type="evidence" value="ECO:0007669"/>
    <property type="project" value="EnsemblFungi"/>
</dbReference>
<evidence type="ECO:0000256" key="2">
    <source>
        <dbReference type="ARBA" id="ARBA00023034"/>
    </source>
</evidence>
<dbReference type="GO" id="GO:0000139">
    <property type="term" value="C:Golgi membrane"/>
    <property type="evidence" value="ECO:0007669"/>
    <property type="project" value="EnsemblFungi"/>
</dbReference>
<dbReference type="GO" id="GO:0007030">
    <property type="term" value="P:Golgi organization"/>
    <property type="evidence" value="ECO:0007669"/>
    <property type="project" value="TreeGrafter"/>
</dbReference>
<keyword evidence="3" id="KW-0175">Coiled coil</keyword>
<dbReference type="InterPro" id="IPR019459">
    <property type="entry name" value="GRAB"/>
</dbReference>
<feature type="region of interest" description="Disordered" evidence="4">
    <location>
        <begin position="1"/>
        <end position="72"/>
    </location>
</feature>
<dbReference type="RefSeq" id="XP_003679125.1">
    <property type="nucleotide sequence ID" value="XM_003679077.1"/>
</dbReference>
<evidence type="ECO:0000256" key="1">
    <source>
        <dbReference type="ARBA" id="ARBA00004555"/>
    </source>
</evidence>
<evidence type="ECO:0000313" key="7">
    <source>
        <dbReference type="Proteomes" id="UP000005627"/>
    </source>
</evidence>
<dbReference type="GO" id="GO:0031267">
    <property type="term" value="F:small GTPase binding"/>
    <property type="evidence" value="ECO:0007669"/>
    <property type="project" value="TreeGrafter"/>
</dbReference>
<dbReference type="HOGENOM" id="CLU_020680_3_1_1"/>
<dbReference type="Pfam" id="PF10375">
    <property type="entry name" value="GRAB"/>
    <property type="match status" value="1"/>
</dbReference>
<feature type="domain" description="GRIP" evidence="5">
    <location>
        <begin position="392"/>
        <end position="443"/>
    </location>
</feature>